<keyword evidence="5 7" id="KW-0472">Membrane</keyword>
<dbReference type="PANTHER" id="PTHR23501:SF187">
    <property type="entry name" value="MAJOR FACILITATOR SUPERFAMILY (MFS) PROFILE DOMAIN-CONTAINING PROTEIN"/>
    <property type="match status" value="1"/>
</dbReference>
<feature type="transmembrane region" description="Helical" evidence="7">
    <location>
        <begin position="331"/>
        <end position="352"/>
    </location>
</feature>
<feature type="transmembrane region" description="Helical" evidence="7">
    <location>
        <begin position="97"/>
        <end position="117"/>
    </location>
</feature>
<evidence type="ECO:0000256" key="5">
    <source>
        <dbReference type="ARBA" id="ARBA00023136"/>
    </source>
</evidence>
<evidence type="ECO:0000256" key="3">
    <source>
        <dbReference type="ARBA" id="ARBA00022692"/>
    </source>
</evidence>
<evidence type="ECO:0000256" key="6">
    <source>
        <dbReference type="ARBA" id="ARBA00023180"/>
    </source>
</evidence>
<evidence type="ECO:0000313" key="9">
    <source>
        <dbReference type="EMBL" id="CAG8958653.1"/>
    </source>
</evidence>
<feature type="transmembrane region" description="Helical" evidence="7">
    <location>
        <begin position="226"/>
        <end position="245"/>
    </location>
</feature>
<sequence>MASPVGNENIVEKIQTDPAPTPPTPRGVRFWGIFACLCVLSFISALDVAVITTALPSVVAEIGGATLYIWIANVFVVTSCVLQPLFGQLADVTGRRLPLLGSVVLFMIGSGISGGSLNPGMLIVGRAIQGAGAGGINVLIDIVCCDLVPMRERGKYLGLMFSGAGVAAALGPPVGGGLAQSNWRWIFYMNLPICGAVLLALVVFMRTQTGGESNPKLLSNFSRLDYLGNLIFIPSMISLLWGVVMGGGELPWSSWRIILPLVLGFLGWIAFHFQQTFFAKYPSVPTRLFANRTSAIAFILTFTSAIILQSVTYFLPIYFQAIKGTTILQSGTYLLPFALPSLVFAVAGGTLLSKFGAYRPLHAMAFAIMALALGLFTMLDEASPKAVWVVFELVASAGIGLIMPVLLPAIMAGLPEGDVASSSATYSFVRSFGFIWGVTLSGIIFNKVFDNSLSDISDNSIYPLLENGAAYAFASQIHKLHRDSEFSPQTLYQIVQTFTKSLHAIWYFCIGIALLSFLLVGAEKGLKLREELDTEYGLKERVEN</sequence>
<feature type="transmembrane region" description="Helical" evidence="7">
    <location>
        <begin position="428"/>
        <end position="445"/>
    </location>
</feature>
<dbReference type="GO" id="GO:0022857">
    <property type="term" value="F:transmembrane transporter activity"/>
    <property type="evidence" value="ECO:0007669"/>
    <property type="project" value="InterPro"/>
</dbReference>
<feature type="transmembrane region" description="Helical" evidence="7">
    <location>
        <begin position="67"/>
        <end position="85"/>
    </location>
</feature>
<dbReference type="Gene3D" id="1.20.1250.20">
    <property type="entry name" value="MFS general substrate transporter like domains"/>
    <property type="match status" value="1"/>
</dbReference>
<feature type="transmembrane region" description="Helical" evidence="7">
    <location>
        <begin position="295"/>
        <end position="319"/>
    </location>
</feature>
<dbReference type="Pfam" id="PF07690">
    <property type="entry name" value="MFS_1"/>
    <property type="match status" value="1"/>
</dbReference>
<dbReference type="Proteomes" id="UP000696280">
    <property type="component" value="Unassembled WGS sequence"/>
</dbReference>
<dbReference type="OrthoDB" id="10021397at2759"/>
<dbReference type="Gene3D" id="1.20.1720.10">
    <property type="entry name" value="Multidrug resistance protein D"/>
    <property type="match status" value="1"/>
</dbReference>
<feature type="transmembrane region" description="Helical" evidence="7">
    <location>
        <begin position="361"/>
        <end position="379"/>
    </location>
</feature>
<dbReference type="InterPro" id="IPR020846">
    <property type="entry name" value="MFS_dom"/>
</dbReference>
<dbReference type="PANTHER" id="PTHR23501">
    <property type="entry name" value="MAJOR FACILITATOR SUPERFAMILY"/>
    <property type="match status" value="1"/>
</dbReference>
<reference evidence="9" key="1">
    <citation type="submission" date="2021-07" db="EMBL/GenBank/DDBJ databases">
        <authorList>
            <person name="Durling M."/>
        </authorList>
    </citation>
    <scope>NUCLEOTIDE SEQUENCE</scope>
</reference>
<name>A0A9N9L5S4_9HELO</name>
<dbReference type="InterPro" id="IPR036259">
    <property type="entry name" value="MFS_trans_sf"/>
</dbReference>
<feature type="transmembrane region" description="Helical" evidence="7">
    <location>
        <begin position="156"/>
        <end position="179"/>
    </location>
</feature>
<organism evidence="9 10">
    <name type="scientific">Hymenoscyphus fraxineus</name>
    <dbReference type="NCBI Taxonomy" id="746836"/>
    <lineage>
        <taxon>Eukaryota</taxon>
        <taxon>Fungi</taxon>
        <taxon>Dikarya</taxon>
        <taxon>Ascomycota</taxon>
        <taxon>Pezizomycotina</taxon>
        <taxon>Leotiomycetes</taxon>
        <taxon>Helotiales</taxon>
        <taxon>Helotiaceae</taxon>
        <taxon>Hymenoscyphus</taxon>
    </lineage>
</organism>
<evidence type="ECO:0000259" key="8">
    <source>
        <dbReference type="PROSITE" id="PS50850"/>
    </source>
</evidence>
<protein>
    <recommendedName>
        <fullName evidence="8">Major facilitator superfamily (MFS) profile domain-containing protein</fullName>
    </recommendedName>
</protein>
<gene>
    <name evidence="9" type="ORF">HYFRA_00011494</name>
</gene>
<evidence type="ECO:0000256" key="2">
    <source>
        <dbReference type="ARBA" id="ARBA00022448"/>
    </source>
</evidence>
<dbReference type="PROSITE" id="PS50850">
    <property type="entry name" value="MFS"/>
    <property type="match status" value="1"/>
</dbReference>
<dbReference type="AlphaFoldDB" id="A0A9N9L5S4"/>
<feature type="transmembrane region" description="Helical" evidence="7">
    <location>
        <begin position="30"/>
        <end position="55"/>
    </location>
</feature>
<evidence type="ECO:0000256" key="4">
    <source>
        <dbReference type="ARBA" id="ARBA00022989"/>
    </source>
</evidence>
<dbReference type="SUPFAM" id="SSF103473">
    <property type="entry name" value="MFS general substrate transporter"/>
    <property type="match status" value="1"/>
</dbReference>
<evidence type="ECO:0000256" key="7">
    <source>
        <dbReference type="SAM" id="Phobius"/>
    </source>
</evidence>
<keyword evidence="6" id="KW-0325">Glycoprotein</keyword>
<dbReference type="GO" id="GO:0005886">
    <property type="term" value="C:plasma membrane"/>
    <property type="evidence" value="ECO:0007669"/>
    <property type="project" value="TreeGrafter"/>
</dbReference>
<dbReference type="PRINTS" id="PR01036">
    <property type="entry name" value="TCRTETB"/>
</dbReference>
<dbReference type="EMBL" id="CAJVRL010000084">
    <property type="protein sequence ID" value="CAG8958653.1"/>
    <property type="molecule type" value="Genomic_DNA"/>
</dbReference>
<dbReference type="InterPro" id="IPR011701">
    <property type="entry name" value="MFS"/>
</dbReference>
<evidence type="ECO:0000313" key="10">
    <source>
        <dbReference type="Proteomes" id="UP000696280"/>
    </source>
</evidence>
<accession>A0A9N9L5S4</accession>
<feature type="transmembrane region" description="Helical" evidence="7">
    <location>
        <begin position="257"/>
        <end position="274"/>
    </location>
</feature>
<keyword evidence="4 7" id="KW-1133">Transmembrane helix</keyword>
<evidence type="ECO:0000256" key="1">
    <source>
        <dbReference type="ARBA" id="ARBA00004141"/>
    </source>
</evidence>
<feature type="transmembrane region" description="Helical" evidence="7">
    <location>
        <begin position="185"/>
        <end position="205"/>
    </location>
</feature>
<feature type="domain" description="Major facilitator superfamily (MFS) profile" evidence="8">
    <location>
        <begin position="33"/>
        <end position="524"/>
    </location>
</feature>
<keyword evidence="3 7" id="KW-0812">Transmembrane</keyword>
<comment type="subcellular location">
    <subcellularLocation>
        <location evidence="1">Membrane</location>
        <topology evidence="1">Multi-pass membrane protein</topology>
    </subcellularLocation>
</comment>
<keyword evidence="10" id="KW-1185">Reference proteome</keyword>
<keyword evidence="2" id="KW-0813">Transport</keyword>
<feature type="transmembrane region" description="Helical" evidence="7">
    <location>
        <begin position="504"/>
        <end position="522"/>
    </location>
</feature>
<feature type="transmembrane region" description="Helical" evidence="7">
    <location>
        <begin position="385"/>
        <end position="407"/>
    </location>
</feature>
<comment type="caution">
    <text evidence="9">The sequence shown here is derived from an EMBL/GenBank/DDBJ whole genome shotgun (WGS) entry which is preliminary data.</text>
</comment>
<proteinExistence type="predicted"/>